<dbReference type="EMBL" id="CP046173">
    <property type="protein sequence ID" value="QIS19160.1"/>
    <property type="molecule type" value="Genomic_DNA"/>
</dbReference>
<reference evidence="2 3" key="1">
    <citation type="journal article" date="2019" name="ACS Chem. Biol.">
        <title>Identification and Mobilization of a Cryptic Antibiotic Biosynthesis Gene Locus from a Human-Pathogenic Nocardia Isolate.</title>
        <authorList>
            <person name="Herisse M."/>
            <person name="Ishida K."/>
            <person name="Porter J.L."/>
            <person name="Howden B."/>
            <person name="Hertweck C."/>
            <person name="Stinear T.P."/>
            <person name="Pidot S.J."/>
        </authorList>
    </citation>
    <scope>NUCLEOTIDE SEQUENCE [LARGE SCALE GENOMIC DNA]</scope>
    <source>
        <strain evidence="2 3">AUSMDU00012715</strain>
    </source>
</reference>
<evidence type="ECO:0000313" key="2">
    <source>
        <dbReference type="EMBL" id="QIS19160.1"/>
    </source>
</evidence>
<feature type="transmembrane region" description="Helical" evidence="1">
    <location>
        <begin position="30"/>
        <end position="53"/>
    </location>
</feature>
<dbReference type="AlphaFoldDB" id="A0A6G9Z148"/>
<organism evidence="2 3">
    <name type="scientific">Nocardia terpenica</name>
    <dbReference type="NCBI Taxonomy" id="455432"/>
    <lineage>
        <taxon>Bacteria</taxon>
        <taxon>Bacillati</taxon>
        <taxon>Actinomycetota</taxon>
        <taxon>Actinomycetes</taxon>
        <taxon>Mycobacteriales</taxon>
        <taxon>Nocardiaceae</taxon>
        <taxon>Nocardia</taxon>
    </lineage>
</organism>
<dbReference type="Proteomes" id="UP000500953">
    <property type="component" value="Chromosome"/>
</dbReference>
<gene>
    <name evidence="2" type="ORF">F6W96_13535</name>
</gene>
<dbReference type="RefSeq" id="WP_167486460.1">
    <property type="nucleotide sequence ID" value="NZ_CP046173.1"/>
</dbReference>
<proteinExistence type="predicted"/>
<keyword evidence="1" id="KW-0472">Membrane</keyword>
<keyword evidence="1" id="KW-0812">Transmembrane</keyword>
<evidence type="ECO:0000256" key="1">
    <source>
        <dbReference type="SAM" id="Phobius"/>
    </source>
</evidence>
<sequence>MSVTHALLAQTVDAAQHYEAAGILKKIRDAVLIFLLVVFLIGLFIGLFVGYAIGRSVGRGQR</sequence>
<name>A0A6G9Z148_9NOCA</name>
<evidence type="ECO:0000313" key="3">
    <source>
        <dbReference type="Proteomes" id="UP000500953"/>
    </source>
</evidence>
<protein>
    <submittedName>
        <fullName evidence="2">Uncharacterized protein</fullName>
    </submittedName>
</protein>
<keyword evidence="1" id="KW-1133">Transmembrane helix</keyword>
<accession>A0A6G9Z148</accession>